<name>M1NEA6_DESSD</name>
<gene>
    <name evidence="2" type="ordered locus">UWK_01459</name>
</gene>
<proteinExistence type="predicted"/>
<dbReference type="KEGG" id="dsf:UWK_01459"/>
<dbReference type="InterPro" id="IPR011990">
    <property type="entry name" value="TPR-like_helical_dom_sf"/>
</dbReference>
<evidence type="ECO:0000313" key="3">
    <source>
        <dbReference type="Proteomes" id="UP000011721"/>
    </source>
</evidence>
<feature type="chain" id="PRO_5004016481" description="Tetratricopeptide repeat protein" evidence="1">
    <location>
        <begin position="23"/>
        <end position="110"/>
    </location>
</feature>
<reference evidence="3" key="1">
    <citation type="journal article" date="2013" name="Stand. Genomic Sci.">
        <title>Complete genome sequence of Desulfocapsa sulfexigens, a marine deltaproteobacterium specialized in disproportionating inorganic sulfur compounds.</title>
        <authorList>
            <person name="Finster K.W."/>
            <person name="Kjeldsen K.U."/>
            <person name="Kube M."/>
            <person name="Reinhardt R."/>
            <person name="Mussmann M."/>
            <person name="Amann R."/>
            <person name="Schreiber L."/>
        </authorList>
    </citation>
    <scope>NUCLEOTIDE SEQUENCE [LARGE SCALE GENOMIC DNA]</scope>
    <source>
        <strain evidence="3">DSM 10523 / SB164P1</strain>
    </source>
</reference>
<dbReference type="Proteomes" id="UP000011721">
    <property type="component" value="Chromosome"/>
</dbReference>
<dbReference type="OrthoDB" id="6372028at2"/>
<dbReference type="EMBL" id="CP003985">
    <property type="protein sequence ID" value="AGF78019.1"/>
    <property type="molecule type" value="Genomic_DNA"/>
</dbReference>
<dbReference type="PROSITE" id="PS51257">
    <property type="entry name" value="PROKAR_LIPOPROTEIN"/>
    <property type="match status" value="1"/>
</dbReference>
<organism evidence="2 3">
    <name type="scientific">Desulfocapsa sulfexigens (strain DSM 10523 / SB164P1)</name>
    <dbReference type="NCBI Taxonomy" id="1167006"/>
    <lineage>
        <taxon>Bacteria</taxon>
        <taxon>Pseudomonadati</taxon>
        <taxon>Thermodesulfobacteriota</taxon>
        <taxon>Desulfobulbia</taxon>
        <taxon>Desulfobulbales</taxon>
        <taxon>Desulfocapsaceae</taxon>
        <taxon>Desulfocapsa</taxon>
    </lineage>
</organism>
<keyword evidence="3" id="KW-1185">Reference proteome</keyword>
<feature type="signal peptide" evidence="1">
    <location>
        <begin position="1"/>
        <end position="22"/>
    </location>
</feature>
<evidence type="ECO:0000313" key="2">
    <source>
        <dbReference type="EMBL" id="AGF78019.1"/>
    </source>
</evidence>
<protein>
    <recommendedName>
        <fullName evidence="4">Tetratricopeptide repeat protein</fullName>
    </recommendedName>
</protein>
<dbReference type="RefSeq" id="WP_015403710.1">
    <property type="nucleotide sequence ID" value="NC_020304.1"/>
</dbReference>
<dbReference type="Gene3D" id="1.25.40.10">
    <property type="entry name" value="Tetratricopeptide repeat domain"/>
    <property type="match status" value="1"/>
</dbReference>
<sequence length="110" mass="12379">MKKNIVFFMLALLISGCSSTLAQRGALSKAYSSYDDGNYEDVLALTSRAENYEEPSREMKAEIVFLKALALEKLEKQDEALGLYKYLSEQFGDTQYGYKAKEKIKGSPTK</sequence>
<accession>M1NEA6</accession>
<dbReference type="AlphaFoldDB" id="M1NEA6"/>
<evidence type="ECO:0008006" key="4">
    <source>
        <dbReference type="Google" id="ProtNLM"/>
    </source>
</evidence>
<keyword evidence="1" id="KW-0732">Signal</keyword>
<dbReference type="HOGENOM" id="CLU_2166920_0_0_7"/>
<evidence type="ECO:0000256" key="1">
    <source>
        <dbReference type="SAM" id="SignalP"/>
    </source>
</evidence>